<feature type="domain" description="ABM" evidence="1">
    <location>
        <begin position="7"/>
        <end position="67"/>
    </location>
</feature>
<comment type="caution">
    <text evidence="2">The sequence shown here is derived from an EMBL/GenBank/DDBJ whole genome shotgun (WGS) entry which is preliminary data.</text>
</comment>
<dbReference type="RefSeq" id="WP_190825941.1">
    <property type="nucleotide sequence ID" value="NZ_CAWPPI010000027.1"/>
</dbReference>
<reference evidence="2" key="1">
    <citation type="submission" date="2020-09" db="EMBL/GenBank/DDBJ databases">
        <title>Iningainema tapete sp. nov. (Scytonemataceae, Cyanobacteria) from greenhouses in central Florida (USA) produces two types of nodularin with biosynthetic potential for microcystin-LR and anabaenopeptins.</title>
        <authorList>
            <person name="Berthold D.E."/>
            <person name="Lefler F.W."/>
            <person name="Huang I.-S."/>
            <person name="Abdulla H."/>
            <person name="Zimba P.V."/>
            <person name="Laughinghouse H.D. IV."/>
        </authorList>
    </citation>
    <scope>NUCLEOTIDE SEQUENCE</scope>
    <source>
        <strain evidence="2">BLCCT55</strain>
    </source>
</reference>
<keyword evidence="3" id="KW-1185">Reference proteome</keyword>
<dbReference type="EMBL" id="JACXAE010000027">
    <property type="protein sequence ID" value="MBD2771648.1"/>
    <property type="molecule type" value="Genomic_DNA"/>
</dbReference>
<accession>A0A8J7BWV1</accession>
<evidence type="ECO:0000313" key="3">
    <source>
        <dbReference type="Proteomes" id="UP000629098"/>
    </source>
</evidence>
<sequence length="104" mass="12593">MDNRVTTIIVRFPVKSEKKEEFQIELGKLLERLRQEETFVEARIHHDLDNPNIIVFYETYSESRESFLKRVPKQLWFQAFLDQLPNLLQQERDVSWNERISTTP</sequence>
<gene>
    <name evidence="2" type="ORF">ICL16_05935</name>
</gene>
<protein>
    <submittedName>
        <fullName evidence="2">Antibiotic biosynthesis monooxygenase</fullName>
    </submittedName>
</protein>
<evidence type="ECO:0000313" key="2">
    <source>
        <dbReference type="EMBL" id="MBD2771648.1"/>
    </source>
</evidence>
<dbReference type="Pfam" id="PF03992">
    <property type="entry name" value="ABM"/>
    <property type="match status" value="1"/>
</dbReference>
<keyword evidence="2" id="KW-0503">Monooxygenase</keyword>
<proteinExistence type="predicted"/>
<dbReference type="GO" id="GO:0004497">
    <property type="term" value="F:monooxygenase activity"/>
    <property type="evidence" value="ECO:0007669"/>
    <property type="project" value="UniProtKB-KW"/>
</dbReference>
<keyword evidence="2" id="KW-0560">Oxidoreductase</keyword>
<dbReference type="AlphaFoldDB" id="A0A8J7BWV1"/>
<organism evidence="2 3">
    <name type="scientific">Iningainema tapete BLCC-T55</name>
    <dbReference type="NCBI Taxonomy" id="2748662"/>
    <lineage>
        <taxon>Bacteria</taxon>
        <taxon>Bacillati</taxon>
        <taxon>Cyanobacteriota</taxon>
        <taxon>Cyanophyceae</taxon>
        <taxon>Nostocales</taxon>
        <taxon>Scytonemataceae</taxon>
        <taxon>Iningainema tapete</taxon>
    </lineage>
</organism>
<dbReference type="InterPro" id="IPR007138">
    <property type="entry name" value="ABM_dom"/>
</dbReference>
<evidence type="ECO:0000259" key="1">
    <source>
        <dbReference type="Pfam" id="PF03992"/>
    </source>
</evidence>
<dbReference type="SUPFAM" id="SSF54909">
    <property type="entry name" value="Dimeric alpha+beta barrel"/>
    <property type="match status" value="1"/>
</dbReference>
<name>A0A8J7BWV1_9CYAN</name>
<dbReference type="Proteomes" id="UP000629098">
    <property type="component" value="Unassembled WGS sequence"/>
</dbReference>
<dbReference type="Gene3D" id="3.30.70.100">
    <property type="match status" value="1"/>
</dbReference>
<dbReference type="InterPro" id="IPR011008">
    <property type="entry name" value="Dimeric_a/b-barrel"/>
</dbReference>